<organism evidence="6 7">
    <name type="scientific">Amphibalanus amphitrite</name>
    <name type="common">Striped barnacle</name>
    <name type="synonym">Balanus amphitrite</name>
    <dbReference type="NCBI Taxonomy" id="1232801"/>
    <lineage>
        <taxon>Eukaryota</taxon>
        <taxon>Metazoa</taxon>
        <taxon>Ecdysozoa</taxon>
        <taxon>Arthropoda</taxon>
        <taxon>Crustacea</taxon>
        <taxon>Multicrustacea</taxon>
        <taxon>Cirripedia</taxon>
        <taxon>Thoracica</taxon>
        <taxon>Thoracicalcarea</taxon>
        <taxon>Balanomorpha</taxon>
        <taxon>Balanoidea</taxon>
        <taxon>Balanidae</taxon>
        <taxon>Amphibalaninae</taxon>
        <taxon>Amphibalanus</taxon>
    </lineage>
</organism>
<keyword evidence="2 6" id="KW-0808">Transferase</keyword>
<dbReference type="AlphaFoldDB" id="A0A6A4X5V4"/>
<dbReference type="OrthoDB" id="240216at2759"/>
<evidence type="ECO:0000256" key="1">
    <source>
        <dbReference type="ARBA" id="ARBA00005232"/>
    </source>
</evidence>
<evidence type="ECO:0000256" key="2">
    <source>
        <dbReference type="ARBA" id="ARBA00022679"/>
    </source>
</evidence>
<dbReference type="EMBL" id="VIIS01000376">
    <property type="protein sequence ID" value="KAF0309771.1"/>
    <property type="molecule type" value="Genomic_DNA"/>
</dbReference>
<evidence type="ECO:0000256" key="3">
    <source>
        <dbReference type="ARBA" id="ARBA00023315"/>
    </source>
</evidence>
<dbReference type="InterPro" id="IPR039551">
    <property type="entry name" value="Cho/carn_acyl_trans"/>
</dbReference>
<dbReference type="PANTHER" id="PTHR22589:SF67">
    <property type="entry name" value="PEROXISOMAL CARNITINE O-OCTANOYLTRANSFERASE"/>
    <property type="match status" value="1"/>
</dbReference>
<keyword evidence="3" id="KW-0012">Acyltransferase</keyword>
<dbReference type="Gene3D" id="3.30.559.10">
    <property type="entry name" value="Chloramphenicol acetyltransferase-like domain"/>
    <property type="match status" value="1"/>
</dbReference>
<dbReference type="GO" id="GO:0005777">
    <property type="term" value="C:peroxisome"/>
    <property type="evidence" value="ECO:0007669"/>
    <property type="project" value="TreeGrafter"/>
</dbReference>
<dbReference type="InterPro" id="IPR042231">
    <property type="entry name" value="Cho/carn_acyl_trans_2"/>
</dbReference>
<comment type="similarity">
    <text evidence="1">Belongs to the carnitine/choline acetyltransferase family.</text>
</comment>
<protein>
    <submittedName>
        <fullName evidence="6">Peroxisomal carnitine O-octanoyltransferase</fullName>
    </submittedName>
</protein>
<evidence type="ECO:0000259" key="5">
    <source>
        <dbReference type="Pfam" id="PF00755"/>
    </source>
</evidence>
<reference evidence="6 7" key="1">
    <citation type="submission" date="2019-07" db="EMBL/GenBank/DDBJ databases">
        <title>Draft genome assembly of a fouling barnacle, Amphibalanus amphitrite (Darwin, 1854): The first reference genome for Thecostraca.</title>
        <authorList>
            <person name="Kim W."/>
        </authorList>
    </citation>
    <scope>NUCLEOTIDE SEQUENCE [LARGE SCALE GENOMIC DNA]</scope>
    <source>
        <strain evidence="6">SNU_AA5</strain>
        <tissue evidence="6">Soma without cirri and trophi</tissue>
    </source>
</reference>
<dbReference type="PROSITE" id="PS00439">
    <property type="entry name" value="ACYLTRANSF_C_1"/>
    <property type="match status" value="1"/>
</dbReference>
<name>A0A6A4X5V4_AMPAM</name>
<dbReference type="PANTHER" id="PTHR22589">
    <property type="entry name" value="CARNITINE O-ACYLTRANSFERASE"/>
    <property type="match status" value="1"/>
</dbReference>
<dbReference type="Pfam" id="PF00755">
    <property type="entry name" value="Carn_acyltransf"/>
    <property type="match status" value="1"/>
</dbReference>
<evidence type="ECO:0000313" key="7">
    <source>
        <dbReference type="Proteomes" id="UP000440578"/>
    </source>
</evidence>
<dbReference type="InterPro" id="IPR023213">
    <property type="entry name" value="CAT-like_dom_sf"/>
</dbReference>
<feature type="domain" description="Choline/carnitine acyltransferase" evidence="5">
    <location>
        <begin position="62"/>
        <end position="634"/>
    </location>
</feature>
<gene>
    <name evidence="6" type="primary">CROT_1</name>
    <name evidence="6" type="ORF">FJT64_019124</name>
</gene>
<comment type="caution">
    <text evidence="6">The sequence shown here is derived from an EMBL/GenBank/DDBJ whole genome shotgun (WGS) entry which is preliminary data.</text>
</comment>
<evidence type="ECO:0000313" key="6">
    <source>
        <dbReference type="EMBL" id="KAF0309771.1"/>
    </source>
</evidence>
<dbReference type="SUPFAM" id="SSF52777">
    <property type="entry name" value="CoA-dependent acyltransferases"/>
    <property type="match status" value="2"/>
</dbReference>
<evidence type="ECO:0000256" key="4">
    <source>
        <dbReference type="PIRSR" id="PIRSR600542-1"/>
    </source>
</evidence>
<proteinExistence type="inferred from homology"/>
<dbReference type="Proteomes" id="UP000440578">
    <property type="component" value="Unassembled WGS sequence"/>
</dbReference>
<dbReference type="InterPro" id="IPR000542">
    <property type="entry name" value="Carn_acyl_trans"/>
</dbReference>
<dbReference type="Gene3D" id="3.30.559.70">
    <property type="entry name" value="Choline/Carnitine o-acyltransferase, domain 2"/>
    <property type="match status" value="1"/>
</dbReference>
<accession>A0A6A4X5V4</accession>
<feature type="active site" description="Proton acceptor" evidence="4">
    <location>
        <position position="364"/>
    </location>
</feature>
<sequence>MGGLRYTSDSLQTPRTSVDVGGCCTWCGHSDDAMKPQERLAEKTFVSETERTFQHDDHLPSLPIPNLRQTLDKYLQSVYPVASSREYENTRRIVEQFEKGIGRQLHDQLLERNKHTRNWLQHWWLDYAYLYQREPIAPSLAFAGPFTLSETLWPPGEGTQCQYLARYLYGVASFWCLLRRERLAPQRSRDGTALSMHQWRRLLSTTRLPGEHKDAIRAMFQTESEGCTPTHLVILCNGRLYTSPLLEPETERPLTIEEYQTILERVKEMAAAEPGPGLAALTMDNRTRWAENREYLRSLSPENAASLEVVESAVCHASLESVPGLNRDRTLRLNLCGDGSSRWADKSLTAVAYTDGYGGNYCDHSPMDAMTLVTQGWFSHLQELDFNRYGRLVVPVREHLCQPRELRFTVDERVRRDIQVARDVSRPLLNDVLIISRRYGRYGKLWIQTEGFHPDAFIQMALQLAYWSLHGRAAPTYETAATRRFYKARTETVRSCTPEALAWCRAMTSDSAVAADRRRLLRAAVDRHADLAKQASDGHGCDRHLMGLQILAGEAGLPTPDIFTDPMWKKSGGSGNFVLSTSTTGYTPCFGVTAAMVRDGYGCFYSIEPDRLNINISGFVSSEECDVNKFYDSVASSLDGMQQLMLSRSNL</sequence>
<keyword evidence="7" id="KW-1185">Reference proteome</keyword>
<dbReference type="GO" id="GO:0008458">
    <property type="term" value="F:carnitine O-octanoyltransferase activity"/>
    <property type="evidence" value="ECO:0007669"/>
    <property type="project" value="TreeGrafter"/>
</dbReference>